<evidence type="ECO:0000256" key="1">
    <source>
        <dbReference type="SAM" id="MobiDB-lite"/>
    </source>
</evidence>
<dbReference type="EMBL" id="BCTB01000018">
    <property type="protein sequence ID" value="GAT15742.1"/>
    <property type="molecule type" value="Genomic_DNA"/>
</dbReference>
<organism evidence="3 4">
    <name type="scientific">Mycolicibacterium thermoresistibile</name>
    <name type="common">Mycobacterium thermoresistibile</name>
    <dbReference type="NCBI Taxonomy" id="1797"/>
    <lineage>
        <taxon>Bacteria</taxon>
        <taxon>Bacillati</taxon>
        <taxon>Actinomycetota</taxon>
        <taxon>Actinomycetes</taxon>
        <taxon>Mycobacteriales</taxon>
        <taxon>Mycobacteriaceae</taxon>
        <taxon>Mycolicibacterium</taxon>
    </lineage>
</organism>
<comment type="caution">
    <text evidence="3">The sequence shown here is derived from an EMBL/GenBank/DDBJ whole genome shotgun (WGS) entry which is preliminary data.</text>
</comment>
<dbReference type="Proteomes" id="UP000069654">
    <property type="component" value="Unassembled WGS sequence"/>
</dbReference>
<dbReference type="STRING" id="1797.RMCT_2712"/>
<accession>A0A100XFJ8</accession>
<name>A0A100XFJ8_MYCTH</name>
<keyword evidence="2" id="KW-1133">Transmembrane helix</keyword>
<evidence type="ECO:0000256" key="2">
    <source>
        <dbReference type="SAM" id="Phobius"/>
    </source>
</evidence>
<evidence type="ECO:0000313" key="3">
    <source>
        <dbReference type="EMBL" id="GAT15742.1"/>
    </source>
</evidence>
<proteinExistence type="predicted"/>
<feature type="region of interest" description="Disordered" evidence="1">
    <location>
        <begin position="1"/>
        <end position="25"/>
    </location>
</feature>
<feature type="transmembrane region" description="Helical" evidence="2">
    <location>
        <begin position="29"/>
        <end position="50"/>
    </location>
</feature>
<keyword evidence="2" id="KW-0812">Transmembrane</keyword>
<gene>
    <name evidence="3" type="ORF">RMCT_2712</name>
</gene>
<sequence>MSDTAAHDTDRDVDQPAAPKPEANRNSQVIPMIALMVSLVALAVAGWAAVKPDRGSSPSFGDEDRAAAEERLCAAVDTVRRGVSMNVNATAPGGPDDVVGGMAVMANARLALSVGGQYLMTQIDPAAPDDLAEDASELATTLMEIGATATAGVATSDPEQMERMNTAEELTAALVTRCSGN</sequence>
<feature type="compositionally biased region" description="Basic and acidic residues" evidence="1">
    <location>
        <begin position="1"/>
        <end position="14"/>
    </location>
</feature>
<evidence type="ECO:0000313" key="4">
    <source>
        <dbReference type="Proteomes" id="UP000069654"/>
    </source>
</evidence>
<protein>
    <recommendedName>
        <fullName evidence="5">Alanine and proline rich membrane protein</fullName>
    </recommendedName>
</protein>
<dbReference type="AlphaFoldDB" id="A0A100XFJ8"/>
<reference evidence="3 4" key="1">
    <citation type="journal article" date="2016" name="Genome Announc.">
        <title>Draft Genome Sequences of Five Rapidly Growing Mycobacterium Species, M. thermoresistibile, M. fortuitum subsp. acetamidolyticum, M. canariasense, M. brisbanense, and M. novocastrense.</title>
        <authorList>
            <person name="Katahira K."/>
            <person name="Ogura Y."/>
            <person name="Gotoh Y."/>
            <person name="Hayashi T."/>
        </authorList>
    </citation>
    <scope>NUCLEOTIDE SEQUENCE [LARGE SCALE GENOMIC DNA]</scope>
    <source>
        <strain evidence="3 4">JCM6362</strain>
    </source>
</reference>
<reference evidence="4" key="2">
    <citation type="submission" date="2016-02" db="EMBL/GenBank/DDBJ databases">
        <title>Draft genome sequence of five rapidly growing Mycobacterium species.</title>
        <authorList>
            <person name="Katahira K."/>
            <person name="Gotou Y."/>
            <person name="Iida K."/>
            <person name="Ogura Y."/>
            <person name="Hayashi T."/>
        </authorList>
    </citation>
    <scope>NUCLEOTIDE SEQUENCE [LARGE SCALE GENOMIC DNA]</scope>
    <source>
        <strain evidence="4">JCM6362</strain>
    </source>
</reference>
<keyword evidence="2" id="KW-0472">Membrane</keyword>
<evidence type="ECO:0008006" key="5">
    <source>
        <dbReference type="Google" id="ProtNLM"/>
    </source>
</evidence>